<dbReference type="PANTHER" id="PTHR39183">
    <property type="entry name" value="SPORE COAT PROTEIN F-LIKE PROTEIN YHCQ"/>
    <property type="match status" value="1"/>
</dbReference>
<evidence type="ECO:0000256" key="2">
    <source>
        <dbReference type="ARBA" id="ARBA00024325"/>
    </source>
</evidence>
<keyword evidence="1" id="KW-0749">Sporulation</keyword>
<organism evidence="4 5">
    <name type="scientific">Bacillus velezensis</name>
    <dbReference type="NCBI Taxonomy" id="492670"/>
    <lineage>
        <taxon>Bacteria</taxon>
        <taxon>Bacillati</taxon>
        <taxon>Bacillota</taxon>
        <taxon>Bacilli</taxon>
        <taxon>Bacillales</taxon>
        <taxon>Bacillaceae</taxon>
        <taxon>Bacillus</taxon>
        <taxon>Bacillus amyloliquefaciens group</taxon>
    </lineage>
</organism>
<dbReference type="Pfam" id="PF07875">
    <property type="entry name" value="Coat_F"/>
    <property type="match status" value="1"/>
</dbReference>
<dbReference type="Proteomes" id="UP000587477">
    <property type="component" value="Chromosome"/>
</dbReference>
<reference evidence="5" key="1">
    <citation type="submission" date="2020-10" db="EMBL/GenBank/DDBJ databases">
        <title>Complete genome sequence of Bacillus velezensis NST6.</title>
        <authorList>
            <person name="Choi J."/>
        </authorList>
    </citation>
    <scope>NUCLEOTIDE SEQUENCE [LARGE SCALE GENOMIC DNA]</scope>
    <source>
        <strain evidence="5">NST6</strain>
    </source>
</reference>
<proteinExistence type="inferred from homology"/>
<keyword evidence="4" id="KW-0167">Capsid protein</keyword>
<dbReference type="InterPro" id="IPR012347">
    <property type="entry name" value="Ferritin-like"/>
</dbReference>
<dbReference type="Gene3D" id="1.20.1260.10">
    <property type="match status" value="1"/>
</dbReference>
<name>A0A7W4QHU6_BACVE</name>
<comment type="subcellular location">
    <subcellularLocation>
        <location evidence="2">Spore coat</location>
    </subcellularLocation>
</comment>
<evidence type="ECO:0000256" key="1">
    <source>
        <dbReference type="ARBA" id="ARBA00022969"/>
    </source>
</evidence>
<keyword evidence="4" id="KW-0946">Virion</keyword>
<evidence type="ECO:0000313" key="5">
    <source>
        <dbReference type="Proteomes" id="UP000587477"/>
    </source>
</evidence>
<dbReference type="AlphaFoldDB" id="A0A7W4QHU6"/>
<sequence length="175" mass="20422">MLKVKMKDKGDSYTMTERRTLAWHETLELHELVAFQANGLVKLKRTERDVSDARLKQLYRFSIHSLEQNLRELLPFFPEAPAFREDETEERADSSFYSGGLLILAKTSVRNYAGAITETATPQLRHVFVKHLNASIKWHQMVFEYMEERGQYPAYNLSELLKNDVRNARKAIAMK</sequence>
<accession>A0A7W4QHU6</accession>
<evidence type="ECO:0000256" key="3">
    <source>
        <dbReference type="ARBA" id="ARBA00024344"/>
    </source>
</evidence>
<dbReference type="PANTHER" id="PTHR39183:SF1">
    <property type="entry name" value="SPORE COAT PROTEIN F-LIKE PROTEIN YHCQ"/>
    <property type="match status" value="1"/>
</dbReference>
<dbReference type="GO" id="GO:0030435">
    <property type="term" value="P:sporulation resulting in formation of a cellular spore"/>
    <property type="evidence" value="ECO:0007669"/>
    <property type="project" value="UniProtKB-KW"/>
</dbReference>
<dbReference type="InterPro" id="IPR012851">
    <property type="entry name" value="Spore_coat_CotF-like"/>
</dbReference>
<dbReference type="EMBL" id="CP063687">
    <property type="protein sequence ID" value="QOY26741.1"/>
    <property type="molecule type" value="Genomic_DNA"/>
</dbReference>
<protein>
    <submittedName>
        <fullName evidence="4">Spore coat protein F</fullName>
    </submittedName>
</protein>
<gene>
    <name evidence="4" type="primary">cotF_3</name>
    <name evidence="4" type="ORF">BACVE_001748</name>
</gene>
<comment type="similarity">
    <text evidence="3">Belongs to the CotF family.</text>
</comment>
<evidence type="ECO:0000313" key="4">
    <source>
        <dbReference type="EMBL" id="QOY26741.1"/>
    </source>
</evidence>